<evidence type="ECO:0000259" key="2">
    <source>
        <dbReference type="PROSITE" id="PS51465"/>
    </source>
</evidence>
<dbReference type="EMBL" id="VBQZ03000035">
    <property type="protein sequence ID" value="MXQ86955.1"/>
    <property type="molecule type" value="Genomic_DNA"/>
</dbReference>
<dbReference type="InterPro" id="IPR002350">
    <property type="entry name" value="Kazal_dom"/>
</dbReference>
<accession>A0A6B0RAR1</accession>
<dbReference type="Gene3D" id="3.30.60.30">
    <property type="match status" value="1"/>
</dbReference>
<evidence type="ECO:0000313" key="4">
    <source>
        <dbReference type="Proteomes" id="UP000322234"/>
    </source>
</evidence>
<proteinExistence type="predicted"/>
<dbReference type="Pfam" id="PF00050">
    <property type="entry name" value="Kazal_1"/>
    <property type="match status" value="1"/>
</dbReference>
<evidence type="ECO:0000313" key="3">
    <source>
        <dbReference type="EMBL" id="MXQ86955.1"/>
    </source>
</evidence>
<dbReference type="PROSITE" id="PS00282">
    <property type="entry name" value="KAZAL_1"/>
    <property type="match status" value="1"/>
</dbReference>
<dbReference type="SUPFAM" id="SSF100895">
    <property type="entry name" value="Kazal-type serine protease inhibitors"/>
    <property type="match status" value="1"/>
</dbReference>
<dbReference type="InterPro" id="IPR036058">
    <property type="entry name" value="Kazal_dom_sf"/>
</dbReference>
<dbReference type="PROSITE" id="PS51465">
    <property type="entry name" value="KAZAL_2"/>
    <property type="match status" value="1"/>
</dbReference>
<gene>
    <name evidence="3" type="ORF">E5288_WYG019354</name>
</gene>
<dbReference type="Proteomes" id="UP000322234">
    <property type="component" value="Unassembled WGS sequence"/>
</dbReference>
<organism evidence="3 4">
    <name type="scientific">Bos mutus</name>
    <name type="common">wild yak</name>
    <dbReference type="NCBI Taxonomy" id="72004"/>
    <lineage>
        <taxon>Eukaryota</taxon>
        <taxon>Metazoa</taxon>
        <taxon>Chordata</taxon>
        <taxon>Craniata</taxon>
        <taxon>Vertebrata</taxon>
        <taxon>Euteleostomi</taxon>
        <taxon>Mammalia</taxon>
        <taxon>Eutheria</taxon>
        <taxon>Laurasiatheria</taxon>
        <taxon>Artiodactyla</taxon>
        <taxon>Ruminantia</taxon>
        <taxon>Pecora</taxon>
        <taxon>Bovidae</taxon>
        <taxon>Bovinae</taxon>
        <taxon>Bos</taxon>
    </lineage>
</organism>
<name>A0A6B0RAR1_9CETA</name>
<sequence length="276" mass="30508">MKKQPENNRNIHVSASQGSVYTEKKTEENLISVIGVVKFTSCALTQACPKLAGPESDFESIVLFDEDLNYKDEKTMVSLKQEAFLRYKVKMDKTNCMSFMLSPHTCTGEHEPVCATNGHTYRNICILCSEKMDRIHLLAHILPVIHRKYDNTPTSSFGFFDFPDHWNYLPTLNNMCQELKPFQPYASAPGSSCSLKGVPCHQFASGFPVNQKSQFTHHFPTPGPPPDPPPVTNLLQRPKASSSAPSSQKPPLETGNPLIGKSVFSSDPGPAHGCAP</sequence>
<feature type="compositionally biased region" description="Low complexity" evidence="1">
    <location>
        <begin position="238"/>
        <end position="251"/>
    </location>
</feature>
<dbReference type="PANTHER" id="PTHR21312">
    <property type="entry name" value="SERINE PROTEASE INHIBITOR"/>
    <property type="match status" value="1"/>
</dbReference>
<comment type="caution">
    <text evidence="3">The sequence shown here is derived from an EMBL/GenBank/DDBJ whole genome shotgun (WGS) entry which is preliminary data.</text>
</comment>
<keyword evidence="4" id="KW-1185">Reference proteome</keyword>
<dbReference type="AlphaFoldDB" id="A0A6B0RAR1"/>
<protein>
    <recommendedName>
        <fullName evidence="2">Kazal-like domain-containing protein</fullName>
    </recommendedName>
</protein>
<feature type="region of interest" description="Disordered" evidence="1">
    <location>
        <begin position="214"/>
        <end position="276"/>
    </location>
</feature>
<evidence type="ECO:0000256" key="1">
    <source>
        <dbReference type="SAM" id="MobiDB-lite"/>
    </source>
</evidence>
<dbReference type="PANTHER" id="PTHR21312:SF30">
    <property type="entry name" value="SERINE PROTEASE INHIBITOR KAZAL-TYPE 11-RELATED"/>
    <property type="match status" value="1"/>
</dbReference>
<feature type="domain" description="Kazal-like" evidence="2">
    <location>
        <begin position="90"/>
        <end position="146"/>
    </location>
</feature>
<feature type="compositionally biased region" description="Pro residues" evidence="1">
    <location>
        <begin position="221"/>
        <end position="231"/>
    </location>
</feature>
<reference evidence="3" key="1">
    <citation type="submission" date="2019-10" db="EMBL/GenBank/DDBJ databases">
        <title>The sequence and de novo assembly of the wild yak genome.</title>
        <authorList>
            <person name="Liu Y."/>
        </authorList>
    </citation>
    <scope>NUCLEOTIDE SEQUENCE [LARGE SCALE GENOMIC DNA]</scope>
    <source>
        <strain evidence="3">WY2019</strain>
    </source>
</reference>